<dbReference type="AlphaFoldDB" id="A0A848M768"/>
<evidence type="ECO:0000313" key="6">
    <source>
        <dbReference type="EMBL" id="NMO96817.1"/>
    </source>
</evidence>
<dbReference type="InterPro" id="IPR018060">
    <property type="entry name" value="HTH_AraC"/>
</dbReference>
<evidence type="ECO:0000256" key="4">
    <source>
        <dbReference type="SAM" id="Phobius"/>
    </source>
</evidence>
<evidence type="ECO:0000313" key="7">
    <source>
        <dbReference type="Proteomes" id="UP000565468"/>
    </source>
</evidence>
<dbReference type="Gene3D" id="3.30.450.20">
    <property type="entry name" value="PAS domain"/>
    <property type="match status" value="1"/>
</dbReference>
<evidence type="ECO:0000256" key="3">
    <source>
        <dbReference type="ARBA" id="ARBA00023163"/>
    </source>
</evidence>
<evidence type="ECO:0000256" key="2">
    <source>
        <dbReference type="ARBA" id="ARBA00023125"/>
    </source>
</evidence>
<feature type="transmembrane region" description="Helical" evidence="4">
    <location>
        <begin position="295"/>
        <end position="316"/>
    </location>
</feature>
<dbReference type="Pfam" id="PF12833">
    <property type="entry name" value="HTH_18"/>
    <property type="match status" value="1"/>
</dbReference>
<dbReference type="Proteomes" id="UP000565468">
    <property type="component" value="Unassembled WGS sequence"/>
</dbReference>
<organism evidence="6 7">
    <name type="scientific">Paenibacillus lemnae</name>
    <dbReference type="NCBI Taxonomy" id="1330551"/>
    <lineage>
        <taxon>Bacteria</taxon>
        <taxon>Bacillati</taxon>
        <taxon>Bacillota</taxon>
        <taxon>Bacilli</taxon>
        <taxon>Bacillales</taxon>
        <taxon>Paenibacillaceae</taxon>
        <taxon>Paenibacillus</taxon>
    </lineage>
</organism>
<keyword evidence="4" id="KW-0472">Membrane</keyword>
<dbReference type="PROSITE" id="PS01124">
    <property type="entry name" value="HTH_ARAC_FAMILY_2"/>
    <property type="match status" value="1"/>
</dbReference>
<dbReference type="GO" id="GO:0003700">
    <property type="term" value="F:DNA-binding transcription factor activity"/>
    <property type="evidence" value="ECO:0007669"/>
    <property type="project" value="InterPro"/>
</dbReference>
<keyword evidence="4" id="KW-0812">Transmembrane</keyword>
<sequence>MQTNSFFTKMIMFGCVICILPLLALGFFSFLKSSAAVQQHVNNGNIQIMNQINSKMEQVLRTVDYTLNYVINSNMLQDALYRPLTFYDFELYNQLRNEVSLLQSPDTKVTDVILANPESNWIINNRGMYSFNEYASKQEMLNIMSGAAMSSWTLIPTESLGSSDTTSYACPFTVALVKKMPLSGAPARGAAIATIPSCSLGAMLKDASSSSDTMILDSEFRIVAHPDHSKLGQPLAESGFVNLGDLDRFQARSGQFETQIDNEPISITYVKSEFNGWIYASFTEVSAVTKDSRSIGWFTFYVCLIIIGVGVMFVWLGSRRMYSPIRDMFQNIADRLPEITANNKNELQIIDEHIRDMFASNKKLSYELHQSSRQIRTFFLSNLLLGKIPPGEIVERIELLGYAEQISGWNHMAVFTLQIDMLEDTRYDSGDHELLLFAIHNIIEEMIPTEQRLPSVILDQTQITLVGRGDVTPEEFNDYLYKLSEEIQSTTNSFLDLDVSIGISLPFKHIHNASRAYHEGLEALKHRLILGTGVVIPYYNLNFGKHTRVYFYPAQLENELIDAIKLAEEDRAMDLLKQWMAEVFQKERTPQEYQISLVRLLNDLMIVMQETGISLDQVNIRDSSLVEELLQLYVSADIEIWFKTRIIRPMICVFRDRQDSQYQNLSEQIIEIIRSEYDRNITLEECAARLHYNNFYLSSVFKKETNMSFSEYLTQYRLNMSKKWLRETDMPVKDIAEKLTYNNSQNFIRSFRKLEGMTPGQFRSKYRETSG</sequence>
<evidence type="ECO:0000256" key="1">
    <source>
        <dbReference type="ARBA" id="ARBA00023015"/>
    </source>
</evidence>
<keyword evidence="3" id="KW-0804">Transcription</keyword>
<keyword evidence="1" id="KW-0805">Transcription regulation</keyword>
<feature type="domain" description="HTH araC/xylS-type" evidence="5">
    <location>
        <begin position="667"/>
        <end position="765"/>
    </location>
</feature>
<dbReference type="SUPFAM" id="SSF46689">
    <property type="entry name" value="Homeodomain-like"/>
    <property type="match status" value="2"/>
</dbReference>
<keyword evidence="4" id="KW-1133">Transmembrane helix</keyword>
<dbReference type="GO" id="GO:0043565">
    <property type="term" value="F:sequence-specific DNA binding"/>
    <property type="evidence" value="ECO:0007669"/>
    <property type="project" value="InterPro"/>
</dbReference>
<dbReference type="PANTHER" id="PTHR43280">
    <property type="entry name" value="ARAC-FAMILY TRANSCRIPTIONAL REGULATOR"/>
    <property type="match status" value="1"/>
</dbReference>
<reference evidence="6 7" key="1">
    <citation type="submission" date="2020-04" db="EMBL/GenBank/DDBJ databases">
        <title>Paenibacillus algicola sp. nov., a novel marine bacterium producing alginate lyase.</title>
        <authorList>
            <person name="Huang H."/>
        </authorList>
    </citation>
    <scope>NUCLEOTIDE SEQUENCE [LARGE SCALE GENOMIC DNA]</scope>
    <source>
        <strain evidence="6 7">L7-75</strain>
    </source>
</reference>
<evidence type="ECO:0000259" key="5">
    <source>
        <dbReference type="PROSITE" id="PS01124"/>
    </source>
</evidence>
<accession>A0A848M768</accession>
<protein>
    <submittedName>
        <fullName evidence="6">AraC family transcriptional regulator</fullName>
    </submittedName>
</protein>
<keyword evidence="2" id="KW-0238">DNA-binding</keyword>
<name>A0A848M768_PAELE</name>
<dbReference type="EMBL" id="JABBPN010000012">
    <property type="protein sequence ID" value="NMO96817.1"/>
    <property type="molecule type" value="Genomic_DNA"/>
</dbReference>
<dbReference type="InterPro" id="IPR009057">
    <property type="entry name" value="Homeodomain-like_sf"/>
</dbReference>
<gene>
    <name evidence="6" type="ORF">HII30_13710</name>
</gene>
<dbReference type="PANTHER" id="PTHR43280:SF10">
    <property type="entry name" value="REGULATORY PROTEIN POCR"/>
    <property type="match status" value="1"/>
</dbReference>
<keyword evidence="7" id="KW-1185">Reference proteome</keyword>
<comment type="caution">
    <text evidence="6">The sequence shown here is derived from an EMBL/GenBank/DDBJ whole genome shotgun (WGS) entry which is preliminary data.</text>
</comment>
<dbReference type="Gene3D" id="1.10.10.60">
    <property type="entry name" value="Homeodomain-like"/>
    <property type="match status" value="2"/>
</dbReference>
<proteinExistence type="predicted"/>
<dbReference type="SMART" id="SM00342">
    <property type="entry name" value="HTH_ARAC"/>
    <property type="match status" value="1"/>
</dbReference>